<evidence type="ECO:0000313" key="2">
    <source>
        <dbReference type="Proteomes" id="UP001642409"/>
    </source>
</evidence>
<protein>
    <submittedName>
        <fullName evidence="1">Hypothetical_protein</fullName>
    </submittedName>
</protein>
<sequence>MFSTKRNDYLILFIVYSPHSASEIPFPHTQLREILVHSICLYTHATKCIVRQQNIFLYVNNQLTRSIFLRLLFAYTFYLYYFDTRTNQPWPLTEPVQITIIESILQQPSSLQQFSCGVSLLITSKRLVLTIVQRVEVGLAYWYFDVHD</sequence>
<keyword evidence="2" id="KW-1185">Reference proteome</keyword>
<evidence type="ECO:0000313" key="1">
    <source>
        <dbReference type="EMBL" id="CAL6057835.1"/>
    </source>
</evidence>
<comment type="caution">
    <text evidence="1">The sequence shown here is derived from an EMBL/GenBank/DDBJ whole genome shotgun (WGS) entry which is preliminary data.</text>
</comment>
<organism evidence="1 2">
    <name type="scientific">Hexamita inflata</name>
    <dbReference type="NCBI Taxonomy" id="28002"/>
    <lineage>
        <taxon>Eukaryota</taxon>
        <taxon>Metamonada</taxon>
        <taxon>Diplomonadida</taxon>
        <taxon>Hexamitidae</taxon>
        <taxon>Hexamitinae</taxon>
        <taxon>Hexamita</taxon>
    </lineage>
</organism>
<gene>
    <name evidence="1" type="ORF">HINF_LOCUS47725</name>
</gene>
<accession>A0ABP1KAX3</accession>
<dbReference type="Proteomes" id="UP001642409">
    <property type="component" value="Unassembled WGS sequence"/>
</dbReference>
<reference evidence="1 2" key="1">
    <citation type="submission" date="2024-07" db="EMBL/GenBank/DDBJ databases">
        <authorList>
            <person name="Akdeniz Z."/>
        </authorList>
    </citation>
    <scope>NUCLEOTIDE SEQUENCE [LARGE SCALE GENOMIC DNA]</scope>
</reference>
<proteinExistence type="predicted"/>
<name>A0ABP1KAX3_9EUKA</name>
<dbReference type="EMBL" id="CAXDID020000216">
    <property type="protein sequence ID" value="CAL6057835.1"/>
    <property type="molecule type" value="Genomic_DNA"/>
</dbReference>